<protein>
    <submittedName>
        <fullName evidence="3">Peptidoglycan hydrolase-like protein with peptidoglycan-binding domain</fullName>
    </submittedName>
</protein>
<dbReference type="InterPro" id="IPR002477">
    <property type="entry name" value="Peptidoglycan-bd-like"/>
</dbReference>
<accession>A0A7W9M329</accession>
<dbReference type="Pfam" id="PF01471">
    <property type="entry name" value="PG_binding_1"/>
    <property type="match status" value="1"/>
</dbReference>
<organism evidence="3 4">
    <name type="scientific">Saccharothrix ecbatanensis</name>
    <dbReference type="NCBI Taxonomy" id="1105145"/>
    <lineage>
        <taxon>Bacteria</taxon>
        <taxon>Bacillati</taxon>
        <taxon>Actinomycetota</taxon>
        <taxon>Actinomycetes</taxon>
        <taxon>Pseudonocardiales</taxon>
        <taxon>Pseudonocardiaceae</taxon>
        <taxon>Saccharothrix</taxon>
    </lineage>
</organism>
<reference evidence="3 4" key="1">
    <citation type="submission" date="2020-08" db="EMBL/GenBank/DDBJ databases">
        <title>Sequencing the genomes of 1000 actinobacteria strains.</title>
        <authorList>
            <person name="Klenk H.-P."/>
        </authorList>
    </citation>
    <scope>NUCLEOTIDE SEQUENCE [LARGE SCALE GENOMIC DNA]</scope>
    <source>
        <strain evidence="3 4">DSM 45486</strain>
    </source>
</reference>
<dbReference type="InterPro" id="IPR036366">
    <property type="entry name" value="PGBDSf"/>
</dbReference>
<comment type="caution">
    <text evidence="3">The sequence shown here is derived from an EMBL/GenBank/DDBJ whole genome shotgun (WGS) entry which is preliminary data.</text>
</comment>
<dbReference type="AlphaFoldDB" id="A0A7W9M329"/>
<evidence type="ECO:0000256" key="1">
    <source>
        <dbReference type="SAM" id="SignalP"/>
    </source>
</evidence>
<evidence type="ECO:0000259" key="2">
    <source>
        <dbReference type="Pfam" id="PF01471"/>
    </source>
</evidence>
<dbReference type="InterPro" id="IPR036365">
    <property type="entry name" value="PGBD-like_sf"/>
</dbReference>
<feature type="signal peptide" evidence="1">
    <location>
        <begin position="1"/>
        <end position="35"/>
    </location>
</feature>
<keyword evidence="4" id="KW-1185">Reference proteome</keyword>
<evidence type="ECO:0000313" key="3">
    <source>
        <dbReference type="EMBL" id="MBB5805586.1"/>
    </source>
</evidence>
<dbReference type="GO" id="GO:0016787">
    <property type="term" value="F:hydrolase activity"/>
    <property type="evidence" value="ECO:0007669"/>
    <property type="project" value="UniProtKB-KW"/>
</dbReference>
<dbReference type="SUPFAM" id="SSF47090">
    <property type="entry name" value="PGBD-like"/>
    <property type="match status" value="1"/>
</dbReference>
<feature type="domain" description="Peptidoglycan binding-like" evidence="2">
    <location>
        <begin position="108"/>
        <end position="143"/>
    </location>
</feature>
<keyword evidence="3" id="KW-0378">Hydrolase</keyword>
<sequence>MRESFGGRGRRGRALGLVVLAVGAAAVAFSTPASAAEPPRCTTLTDMVRSGHTIAVPTAKGSTLCQIGRDYAANATVVSRFQFTMRRCYPTLNLASPYSSEKVGDLYADGSFGARTEAALKAVQRYIGTAADGIYGPNTRDRMKFIDDRNRDCYAYRR</sequence>
<dbReference type="Proteomes" id="UP000552097">
    <property type="component" value="Unassembled WGS sequence"/>
</dbReference>
<proteinExistence type="predicted"/>
<dbReference type="RefSeq" id="WP_184924212.1">
    <property type="nucleotide sequence ID" value="NZ_JACHMO010000001.1"/>
</dbReference>
<feature type="chain" id="PRO_5030669667" evidence="1">
    <location>
        <begin position="36"/>
        <end position="158"/>
    </location>
</feature>
<dbReference type="Gene3D" id="1.10.101.10">
    <property type="entry name" value="PGBD-like superfamily/PGBD"/>
    <property type="match status" value="1"/>
</dbReference>
<dbReference type="EMBL" id="JACHMO010000001">
    <property type="protein sequence ID" value="MBB5805586.1"/>
    <property type="molecule type" value="Genomic_DNA"/>
</dbReference>
<keyword evidence="1" id="KW-0732">Signal</keyword>
<name>A0A7W9M329_9PSEU</name>
<gene>
    <name evidence="3" type="ORF">F4560_005354</name>
</gene>
<evidence type="ECO:0000313" key="4">
    <source>
        <dbReference type="Proteomes" id="UP000552097"/>
    </source>
</evidence>